<proteinExistence type="inferred from homology"/>
<name>A0A8H3W4X0_9PEZI</name>
<dbReference type="InterPro" id="IPR036396">
    <property type="entry name" value="Cyt_P450_sf"/>
</dbReference>
<dbReference type="CDD" id="cd11063">
    <property type="entry name" value="CYP52"/>
    <property type="match status" value="1"/>
</dbReference>
<sequence>MVKIEIPEQLTAHLSKLPALTFTNIFLSLWGLIFSYVACRSFYYLYLSPLRHYPGPKLWAISRLPWNYVNMKGRITWKIRELHEQYGPVVRIAPDELSYTSGAAWKKIYGQRSPEFPKALDGRGIAPAKLNGHKTLMTETQERHARLRRAINPAFSEKALREQEYYFQNHSDNMVRQLMRRCKEGPVDMSTWFNLLAFDIVSDLAFGIPAGALDNADQPWIRAIMGRATAYVWIQLAVQYGFFDFLTWVTPRRVTEARKKHLAMTEAKVRQRIAAKNPGKDFMSYILDNDEDGVKLSNLELVMLAGTFIVAGSGTTAGGMSGLKYFLLHNPDKLAKLKDEVRGAFKTRKEITMVSAQDCKYLRACINEAMRLYPPTPGSLPRWVPGKGEVIEGKWVPGGYAVAVNQFAAGHSKHNFHRPGDFVPERWLELPPGSEFANDDRAAVQPFSYGQRICIGKPMAYAEMSLAYAKMMWYFDLEANDLSEDWWTPQGTYIMWEKLPLWVKLRPREGIEQRTPDHVAARFAALGVHTFRIALLGTTNLVTADPRNVQALLATQFADFGMGAARSTNLKAVLGRSIFAADGPAWRSAREMMRPLFSRDNVSRLDLLEAHVQTLFRCIERDASETTGWTSPVSLASLLPSLTLDSATELFLGQSTSTLAARLRDDRAHPGMAFHHAFERMLALLGVRMRLRSFYWAYGTAELRSCVKTLHAFVDDAIAASDDAQKRGDSLARYDFLTVLRARCDGDDTEVREQVLGLLAAGRDTTASLMSWVWYCLLRSPRVFAKLRAEVLSTFGTYAEDPAERVTFASLKQCTYLQHVLSETLRLHSVVPFNSRRALVDTTLPCGGGPDGTSPVFVPAGTEVNFSTHVLHRRKDLWGPDADDFVPERWEAKRGAAGAAWHFAPFNGGPRICIGQQLALTEAGYVVVRMLQRYEGVEGLDVDPARDWHNFTVVCSPGSMVDRNEAVLCRLKVAKE</sequence>
<evidence type="ECO:0000256" key="6">
    <source>
        <dbReference type="ARBA" id="ARBA00023004"/>
    </source>
</evidence>
<dbReference type="PROSITE" id="PS00086">
    <property type="entry name" value="CYTOCHROME_P450"/>
    <property type="match status" value="2"/>
</dbReference>
<dbReference type="EMBL" id="WOWK01000113">
    <property type="protein sequence ID" value="KAF0318288.1"/>
    <property type="molecule type" value="Genomic_DNA"/>
</dbReference>
<dbReference type="CDD" id="cd11058">
    <property type="entry name" value="CYP60B-like"/>
    <property type="match status" value="1"/>
</dbReference>
<dbReference type="GO" id="GO:0016705">
    <property type="term" value="F:oxidoreductase activity, acting on paired donors, with incorporation or reduction of molecular oxygen"/>
    <property type="evidence" value="ECO:0007669"/>
    <property type="project" value="InterPro"/>
</dbReference>
<keyword evidence="7" id="KW-0503">Monooxygenase</keyword>
<dbReference type="PANTHER" id="PTHR24305">
    <property type="entry name" value="CYTOCHROME P450"/>
    <property type="match status" value="1"/>
</dbReference>
<accession>A0A8H3W4X0</accession>
<dbReference type="PANTHER" id="PTHR24305:SF230">
    <property type="entry name" value="P450, PUTATIVE (EUROFUNG)-RELATED"/>
    <property type="match status" value="1"/>
</dbReference>
<protein>
    <submittedName>
        <fullName evidence="10">Cytochrome P450</fullName>
    </submittedName>
</protein>
<dbReference type="InterPro" id="IPR017972">
    <property type="entry name" value="Cyt_P450_CS"/>
</dbReference>
<dbReference type="OrthoDB" id="1470350at2759"/>
<comment type="similarity">
    <text evidence="2">Belongs to the cytochrome P450 family.</text>
</comment>
<keyword evidence="3 8" id="KW-0349">Heme</keyword>
<keyword evidence="9" id="KW-1133">Transmembrane helix</keyword>
<dbReference type="SUPFAM" id="SSF48264">
    <property type="entry name" value="Cytochrome P450"/>
    <property type="match status" value="2"/>
</dbReference>
<comment type="cofactor">
    <cofactor evidence="1 8">
        <name>heme</name>
        <dbReference type="ChEBI" id="CHEBI:30413"/>
    </cofactor>
</comment>
<dbReference type="AlphaFoldDB" id="A0A8H3W4X0"/>
<evidence type="ECO:0000256" key="9">
    <source>
        <dbReference type="SAM" id="Phobius"/>
    </source>
</evidence>
<dbReference type="InterPro" id="IPR050121">
    <property type="entry name" value="Cytochrome_P450_monoxygenase"/>
</dbReference>
<evidence type="ECO:0000256" key="4">
    <source>
        <dbReference type="ARBA" id="ARBA00022723"/>
    </source>
</evidence>
<dbReference type="GO" id="GO:0005506">
    <property type="term" value="F:iron ion binding"/>
    <property type="evidence" value="ECO:0007669"/>
    <property type="project" value="InterPro"/>
</dbReference>
<comment type="caution">
    <text evidence="10">The sequence shown here is derived from an EMBL/GenBank/DDBJ whole genome shotgun (WGS) entry which is preliminary data.</text>
</comment>
<evidence type="ECO:0000256" key="8">
    <source>
        <dbReference type="PIRSR" id="PIRSR602401-1"/>
    </source>
</evidence>
<evidence type="ECO:0000256" key="5">
    <source>
        <dbReference type="ARBA" id="ARBA00023002"/>
    </source>
</evidence>
<keyword evidence="9" id="KW-0472">Membrane</keyword>
<feature type="binding site" description="axial binding residue" evidence="8">
    <location>
        <position position="913"/>
    </location>
    <ligand>
        <name>heme</name>
        <dbReference type="ChEBI" id="CHEBI:30413"/>
    </ligand>
    <ligandPart>
        <name>Fe</name>
        <dbReference type="ChEBI" id="CHEBI:18248"/>
    </ligandPart>
</feature>
<keyword evidence="6 8" id="KW-0408">Iron</keyword>
<dbReference type="PRINTS" id="PR00463">
    <property type="entry name" value="EP450I"/>
</dbReference>
<dbReference type="Pfam" id="PF00067">
    <property type="entry name" value="p450"/>
    <property type="match status" value="2"/>
</dbReference>
<evidence type="ECO:0000256" key="3">
    <source>
        <dbReference type="ARBA" id="ARBA00022617"/>
    </source>
</evidence>
<feature type="transmembrane region" description="Helical" evidence="9">
    <location>
        <begin position="25"/>
        <end position="47"/>
    </location>
</feature>
<evidence type="ECO:0000256" key="7">
    <source>
        <dbReference type="ARBA" id="ARBA00023033"/>
    </source>
</evidence>
<dbReference type="Proteomes" id="UP000434172">
    <property type="component" value="Unassembled WGS sequence"/>
</dbReference>
<keyword evidence="5" id="KW-0560">Oxidoreductase</keyword>
<dbReference type="PRINTS" id="PR00385">
    <property type="entry name" value="P450"/>
</dbReference>
<evidence type="ECO:0000256" key="2">
    <source>
        <dbReference type="ARBA" id="ARBA00010617"/>
    </source>
</evidence>
<dbReference type="InterPro" id="IPR002401">
    <property type="entry name" value="Cyt_P450_E_grp-I"/>
</dbReference>
<dbReference type="GO" id="GO:0020037">
    <property type="term" value="F:heme binding"/>
    <property type="evidence" value="ECO:0007669"/>
    <property type="project" value="InterPro"/>
</dbReference>
<keyword evidence="9" id="KW-0812">Transmembrane</keyword>
<keyword evidence="11" id="KW-1185">Reference proteome</keyword>
<dbReference type="GO" id="GO:0004497">
    <property type="term" value="F:monooxygenase activity"/>
    <property type="evidence" value="ECO:0007669"/>
    <property type="project" value="UniProtKB-KW"/>
</dbReference>
<dbReference type="InterPro" id="IPR001128">
    <property type="entry name" value="Cyt_P450"/>
</dbReference>
<evidence type="ECO:0000313" key="11">
    <source>
        <dbReference type="Proteomes" id="UP000434172"/>
    </source>
</evidence>
<keyword evidence="4 8" id="KW-0479">Metal-binding</keyword>
<organism evidence="10 11">
    <name type="scientific">Colletotrichum asianum</name>
    <dbReference type="NCBI Taxonomy" id="702518"/>
    <lineage>
        <taxon>Eukaryota</taxon>
        <taxon>Fungi</taxon>
        <taxon>Dikarya</taxon>
        <taxon>Ascomycota</taxon>
        <taxon>Pezizomycotina</taxon>
        <taxon>Sordariomycetes</taxon>
        <taxon>Hypocreomycetidae</taxon>
        <taxon>Glomerellales</taxon>
        <taxon>Glomerellaceae</taxon>
        <taxon>Colletotrichum</taxon>
        <taxon>Colletotrichum gloeosporioides species complex</taxon>
    </lineage>
</organism>
<gene>
    <name evidence="10" type="ORF">GQ607_014525</name>
</gene>
<dbReference type="Gene3D" id="1.10.630.10">
    <property type="entry name" value="Cytochrome P450"/>
    <property type="match status" value="2"/>
</dbReference>
<reference evidence="10 11" key="1">
    <citation type="submission" date="2019-12" db="EMBL/GenBank/DDBJ databases">
        <title>A genome sequence resource for the geographically widespread anthracnose pathogen Colletotrichum asianum.</title>
        <authorList>
            <person name="Meng Y."/>
        </authorList>
    </citation>
    <scope>NUCLEOTIDE SEQUENCE [LARGE SCALE GENOMIC DNA]</scope>
    <source>
        <strain evidence="10 11">ICMP 18580</strain>
    </source>
</reference>
<evidence type="ECO:0000313" key="10">
    <source>
        <dbReference type="EMBL" id="KAF0318288.1"/>
    </source>
</evidence>
<evidence type="ECO:0000256" key="1">
    <source>
        <dbReference type="ARBA" id="ARBA00001971"/>
    </source>
</evidence>